<reference evidence="2" key="2">
    <citation type="journal article" date="2017" name="Genome Announc.">
        <title>Draft genome sequence of Paludibacter jiangxiensis NM7(T), a propionate-producing fermentative bacterium.</title>
        <authorList>
            <person name="Qiu Y.-L."/>
            <person name="Tourlousse D.M."/>
            <person name="Matsuura N."/>
            <person name="Ohashi A."/>
            <person name="Sekiguchi Y."/>
        </authorList>
    </citation>
    <scope>NUCLEOTIDE SEQUENCE [LARGE SCALE GENOMIC DNA]</scope>
    <source>
        <strain evidence="2">NM7</strain>
    </source>
</reference>
<dbReference type="RefSeq" id="WP_068706388.1">
    <property type="nucleotide sequence ID" value="NZ_BDCR01000004.1"/>
</dbReference>
<keyword evidence="2" id="KW-1185">Reference proteome</keyword>
<dbReference type="AlphaFoldDB" id="A0A161LXP0"/>
<dbReference type="OrthoDB" id="1335595at2"/>
<dbReference type="EMBL" id="BDCR01000004">
    <property type="protein sequence ID" value="GAT64362.1"/>
    <property type="molecule type" value="Genomic_DNA"/>
</dbReference>
<dbReference type="Proteomes" id="UP000076586">
    <property type="component" value="Unassembled WGS sequence"/>
</dbReference>
<organism evidence="1 2">
    <name type="scientific">Paludibacter jiangxiensis</name>
    <dbReference type="NCBI Taxonomy" id="681398"/>
    <lineage>
        <taxon>Bacteria</taxon>
        <taxon>Pseudomonadati</taxon>
        <taxon>Bacteroidota</taxon>
        <taxon>Bacteroidia</taxon>
        <taxon>Bacteroidales</taxon>
        <taxon>Paludibacteraceae</taxon>
        <taxon>Paludibacter</taxon>
    </lineage>
</organism>
<dbReference type="SUPFAM" id="SSF54060">
    <property type="entry name" value="His-Me finger endonucleases"/>
    <property type="match status" value="1"/>
</dbReference>
<evidence type="ECO:0000313" key="1">
    <source>
        <dbReference type="EMBL" id="GAT64362.1"/>
    </source>
</evidence>
<sequence length="282" mass="33350">MERNERQQKAFDLIREAKARAKRKYLRVNKFKQVPDMPDLYVTTTGKVYRFEAGKELNPTRTNKIILAGKQFDVAKLILNAFKKEPIQRKRHVKRIDGNSNNLTPENLKYIDRPEKGLKIEINGENLKSAIRCYFEVPRRYNVNDHILTRFYLNDIILKRRFYLEHAQAKGIEIFMQYMKGFTNSRARVAKELGLYESDCSNVINKFINLLAGEILRDKEAGFLSVKDFKPKPKTKTQIIREINEYRKENGQKPIPLRKKSLKEKLNEFQRLIKDIRDTNPE</sequence>
<gene>
    <name evidence="1" type="ORF">PJIAN_4913</name>
</gene>
<proteinExistence type="predicted"/>
<dbReference type="Gene3D" id="3.90.75.20">
    <property type="match status" value="1"/>
</dbReference>
<evidence type="ECO:0000313" key="2">
    <source>
        <dbReference type="Proteomes" id="UP000076586"/>
    </source>
</evidence>
<reference evidence="2" key="1">
    <citation type="submission" date="2016-04" db="EMBL/GenBank/DDBJ databases">
        <title>Draft genome sequence of Paludibacter jiangxiensis strain NM7.</title>
        <authorList>
            <person name="Qiu Y."/>
            <person name="Matsuura N."/>
            <person name="Ohashi A."/>
            <person name="Tourlousse M.D."/>
            <person name="Sekiguchi Y."/>
        </authorList>
    </citation>
    <scope>NUCLEOTIDE SEQUENCE [LARGE SCALE GENOMIC DNA]</scope>
    <source>
        <strain evidence="2">NM7</strain>
    </source>
</reference>
<comment type="caution">
    <text evidence="1">The sequence shown here is derived from an EMBL/GenBank/DDBJ whole genome shotgun (WGS) entry which is preliminary data.</text>
</comment>
<dbReference type="InterPro" id="IPR044925">
    <property type="entry name" value="His-Me_finger_sf"/>
</dbReference>
<name>A0A161LXP0_9BACT</name>
<protein>
    <submittedName>
        <fullName evidence="1">Uncharacterized protein</fullName>
    </submittedName>
</protein>
<accession>A0A161LXP0</accession>